<evidence type="ECO:0008006" key="3">
    <source>
        <dbReference type="Google" id="ProtNLM"/>
    </source>
</evidence>
<organism evidence="1 2">
    <name type="scientific">Vibrio parahaemolyticus</name>
    <dbReference type="NCBI Taxonomy" id="670"/>
    <lineage>
        <taxon>Bacteria</taxon>
        <taxon>Pseudomonadati</taxon>
        <taxon>Pseudomonadota</taxon>
        <taxon>Gammaproteobacteria</taxon>
        <taxon>Vibrionales</taxon>
        <taxon>Vibrionaceae</taxon>
        <taxon>Vibrio</taxon>
    </lineage>
</organism>
<reference evidence="1 2" key="1">
    <citation type="submission" date="2019-08" db="EMBL/GenBank/DDBJ databases">
        <title>Emerging of two pre-pandemic pathogenic O4:KUT lineages of Vibrio parahaemolyticus in coastal eastern China.</title>
        <authorList>
            <person name="Yu H."/>
        </authorList>
    </citation>
    <scope>NUCLEOTIDE SEQUENCE [LARGE SCALE GENOMIC DNA]</scope>
    <source>
        <strain evidence="1 2">HZ17-383</strain>
    </source>
</reference>
<proteinExistence type="predicted"/>
<accession>A0AA46QU91</accession>
<sequence length="624" mass="72151">MTNNSIPTTYIPLEKFHIVPLTGLSPAELKISAKRTSRDREKITHTTKLNAIAKRLGITGGFAAYEKEYNGSLLPFMAKHNLRKRKNLLKHTKDGDYNLYFPFSHQQVSERLFFFEGPTPQKLFTGHDFDFSGVFGWHSSDLHDVLEQDSDWQQIILNNYHVRQMVDSSFNASMLPLRQQELLSLDVASEITLSVVDRTNLPSVLDYLTNKTTEPVERPTRYKQISVKIVDLILLNNRNITSGSSYHLLGNALTNIPNTAAHIKLYAQCTTPVEEATLDIDSQGYIQTLLAARFKESDAGWVNVLPYNDKLIFLSDGRGNFDFLVQNQRDTIFSHEVYGDNLKRADIPSFVENYRFERWHYFEYEGNREWDSHCSEMYYYHNGGLMQNYPGTQTILREYYQYKGIYHPEHRSSNVRLDGFNQVSIDEKELMVSELITIGDLIYFLEQNADYYENRQGDSLAPVNSDQDMALPASCTFFDVLAYINWLEKQTNVPLRLLTCSEYKSLRGENWSKPKRGQDSDMAFISTSGVKYDSHPPYMAQNDFDNLHLRFPKPLHCVEENGLQFIDSNFFCEWLLEGVQIRSASLTSFYMDDYVLRARGPQDSTGKYKGMKTGFRLCYELNKH</sequence>
<gene>
    <name evidence="1" type="ORF">FVP01_11920</name>
</gene>
<dbReference type="RefSeq" id="WP_025578156.1">
    <property type="nucleotide sequence ID" value="NZ_CANUIK010000001.1"/>
</dbReference>
<dbReference type="EMBL" id="VRMQ01000002">
    <property type="protein sequence ID" value="TXN16658.1"/>
    <property type="molecule type" value="Genomic_DNA"/>
</dbReference>
<evidence type="ECO:0000313" key="2">
    <source>
        <dbReference type="Proteomes" id="UP000321504"/>
    </source>
</evidence>
<name>A0AA46QU91_VIBPH</name>
<protein>
    <recommendedName>
        <fullName evidence="3">Sulfatase</fullName>
    </recommendedName>
</protein>
<dbReference type="AlphaFoldDB" id="A0AA46QU91"/>
<dbReference type="Proteomes" id="UP000321504">
    <property type="component" value="Unassembled WGS sequence"/>
</dbReference>
<evidence type="ECO:0000313" key="1">
    <source>
        <dbReference type="EMBL" id="TXN16658.1"/>
    </source>
</evidence>
<comment type="caution">
    <text evidence="1">The sequence shown here is derived from an EMBL/GenBank/DDBJ whole genome shotgun (WGS) entry which is preliminary data.</text>
</comment>